<accession>A0A2W1ND53</accession>
<dbReference type="GO" id="GO:0120147">
    <property type="term" value="F:formylglycine-generating oxidase activity"/>
    <property type="evidence" value="ECO:0007669"/>
    <property type="project" value="TreeGrafter"/>
</dbReference>
<dbReference type="SUPFAM" id="SSF56436">
    <property type="entry name" value="C-type lectin-like"/>
    <property type="match status" value="1"/>
</dbReference>
<evidence type="ECO:0000313" key="2">
    <source>
        <dbReference type="EMBL" id="PZE17033.1"/>
    </source>
</evidence>
<dbReference type="PANTHER" id="PTHR23150">
    <property type="entry name" value="SULFATASE MODIFYING FACTOR 1, 2"/>
    <property type="match status" value="1"/>
</dbReference>
<dbReference type="InterPro" id="IPR016187">
    <property type="entry name" value="CTDL_fold"/>
</dbReference>
<comment type="caution">
    <text evidence="2">The sequence shown here is derived from an EMBL/GenBank/DDBJ whole genome shotgun (WGS) entry which is preliminary data.</text>
</comment>
<reference evidence="2 3" key="1">
    <citation type="submission" date="2018-06" db="EMBL/GenBank/DDBJ databases">
        <title>The draft genome sequence of Crocinitomix sp. SM1701.</title>
        <authorList>
            <person name="Zhang X."/>
        </authorList>
    </citation>
    <scope>NUCLEOTIDE SEQUENCE [LARGE SCALE GENOMIC DNA]</scope>
    <source>
        <strain evidence="2 3">SM1701</strain>
    </source>
</reference>
<dbReference type="Pfam" id="PF03781">
    <property type="entry name" value="FGE-sulfatase"/>
    <property type="match status" value="1"/>
</dbReference>
<dbReference type="PANTHER" id="PTHR23150:SF19">
    <property type="entry name" value="FORMYLGLYCINE-GENERATING ENZYME"/>
    <property type="match status" value="1"/>
</dbReference>
<proteinExistence type="predicted"/>
<protein>
    <recommendedName>
        <fullName evidence="1">Sulfatase-modifying factor enzyme-like domain-containing protein</fullName>
    </recommendedName>
</protein>
<evidence type="ECO:0000259" key="1">
    <source>
        <dbReference type="Pfam" id="PF03781"/>
    </source>
</evidence>
<dbReference type="InterPro" id="IPR005532">
    <property type="entry name" value="SUMF_dom"/>
</dbReference>
<dbReference type="RefSeq" id="WP_111063155.1">
    <property type="nucleotide sequence ID" value="NZ_JBHUCU010000032.1"/>
</dbReference>
<sequence length="303" mass="33737">MKNFTIVGLTVLCVAVFSFQGNQVAKFQKKTGFEFIPSGALEVDGKTNSIAAFMMLNHEVTNAEYRQFIKEAYLAQGDLLGAEAMLPDTNAWKDTSKLNGYNGFMDPFANLYYSHPAYQNYPVVNVSVENAQAYCVWLGKKLAAAFPDYATIQMRLPLKEEWIYAAKGGLKSSPYPWGGPYVRDSKGTYLANFYTVGEHNITRDEKGGPKIISRENYRVSPINIEMSHFSLAVAKSYLPNGYGLYNMAGNAAELVVGDVACAMGGHWLSYGYDIQVTSAMEFYDPNPFVGFRPVFTYSKKTKN</sequence>
<gene>
    <name evidence="2" type="ORF">DNU06_09800</name>
</gene>
<name>A0A2W1ND53_9FLAO</name>
<evidence type="ECO:0000313" key="3">
    <source>
        <dbReference type="Proteomes" id="UP000249248"/>
    </source>
</evidence>
<organism evidence="2 3">
    <name type="scientific">Putridiphycobacter roseus</name>
    <dbReference type="NCBI Taxonomy" id="2219161"/>
    <lineage>
        <taxon>Bacteria</taxon>
        <taxon>Pseudomonadati</taxon>
        <taxon>Bacteroidota</taxon>
        <taxon>Flavobacteriia</taxon>
        <taxon>Flavobacteriales</taxon>
        <taxon>Crocinitomicaceae</taxon>
        <taxon>Putridiphycobacter</taxon>
    </lineage>
</organism>
<feature type="domain" description="Sulfatase-modifying factor enzyme-like" evidence="1">
    <location>
        <begin position="47"/>
        <end position="255"/>
    </location>
</feature>
<dbReference type="Gene3D" id="3.90.1580.10">
    <property type="entry name" value="paralog of FGE (formylglycine-generating enzyme)"/>
    <property type="match status" value="1"/>
</dbReference>
<dbReference type="EMBL" id="QKSB01000005">
    <property type="protein sequence ID" value="PZE17033.1"/>
    <property type="molecule type" value="Genomic_DNA"/>
</dbReference>
<dbReference type="InterPro" id="IPR042095">
    <property type="entry name" value="SUMF_sf"/>
</dbReference>
<dbReference type="OrthoDB" id="9768004at2"/>
<dbReference type="InterPro" id="IPR051043">
    <property type="entry name" value="Sulfatase_Mod_Factor_Kinase"/>
</dbReference>
<dbReference type="AlphaFoldDB" id="A0A2W1ND53"/>
<keyword evidence="3" id="KW-1185">Reference proteome</keyword>
<dbReference type="Proteomes" id="UP000249248">
    <property type="component" value="Unassembled WGS sequence"/>
</dbReference>